<organism evidence="2 3">
    <name type="scientific">Fusobacterium necrophorum subsp. funduliforme B35</name>
    <dbReference type="NCBI Taxonomy" id="1226633"/>
    <lineage>
        <taxon>Bacteria</taxon>
        <taxon>Fusobacteriati</taxon>
        <taxon>Fusobacteriota</taxon>
        <taxon>Fusobacteriia</taxon>
        <taxon>Fusobacteriales</taxon>
        <taxon>Fusobacteriaceae</taxon>
        <taxon>Fusobacterium</taxon>
    </lineage>
</organism>
<name>A0A017H2K9_9FUSO</name>
<keyword evidence="1" id="KW-0694">RNA-binding</keyword>
<evidence type="ECO:0000313" key="3">
    <source>
        <dbReference type="Proteomes" id="UP000031184"/>
    </source>
</evidence>
<dbReference type="OrthoDB" id="9811532at2"/>
<dbReference type="EMBL" id="AUZI01000033">
    <property type="protein sequence ID" value="KID48043.1"/>
    <property type="molecule type" value="Genomic_DNA"/>
</dbReference>
<dbReference type="PATRIC" id="fig|1226633.4.peg.2460"/>
<accession>A0A017H2K9</accession>
<dbReference type="RefSeq" id="WP_005958715.1">
    <property type="nucleotide sequence ID" value="NZ_AOJP01000015.1"/>
</dbReference>
<dbReference type="Pfam" id="PF13275">
    <property type="entry name" value="S4_2"/>
    <property type="match status" value="1"/>
</dbReference>
<dbReference type="Gene3D" id="3.10.290.10">
    <property type="entry name" value="RNA-binding S4 domain"/>
    <property type="match status" value="1"/>
</dbReference>
<dbReference type="PROSITE" id="PS50889">
    <property type="entry name" value="S4"/>
    <property type="match status" value="1"/>
</dbReference>
<dbReference type="InterPro" id="IPR036986">
    <property type="entry name" value="S4_RNA-bd_sf"/>
</dbReference>
<reference evidence="2 3" key="1">
    <citation type="submission" date="2013-08" db="EMBL/GenBank/DDBJ databases">
        <title>An opportunistic ruminal bacterium that causes liver abscesses in cattle.</title>
        <authorList>
            <person name="Benahmed F.H."/>
            <person name="Rasmussen M."/>
            <person name="Harbottle H."/>
            <person name="Soppet D."/>
            <person name="Nagaraja T.G."/>
            <person name="Davidson M."/>
        </authorList>
    </citation>
    <scope>NUCLEOTIDE SEQUENCE [LARGE SCALE GENOMIC DNA]</scope>
    <source>
        <strain evidence="2 3">B35</strain>
    </source>
</reference>
<dbReference type="GO" id="GO:0003723">
    <property type="term" value="F:RNA binding"/>
    <property type="evidence" value="ECO:0007669"/>
    <property type="project" value="UniProtKB-KW"/>
</dbReference>
<dbReference type="GeneID" id="75074590"/>
<sequence length="70" mass="7958">MKEEKVVLKTEFITLNQLLKLSGASSNGAEAKYMILDGKVKVNGEIEIRRGKKIRVGDYVEVEETIYRVE</sequence>
<protein>
    <submittedName>
        <fullName evidence="2">RNA-binding protein S4</fullName>
    </submittedName>
</protein>
<proteinExistence type="predicted"/>
<dbReference type="Proteomes" id="UP000031184">
    <property type="component" value="Unassembled WGS sequence"/>
</dbReference>
<dbReference type="AlphaFoldDB" id="A0A017H2K9"/>
<gene>
    <name evidence="2" type="ORF">C095_12265</name>
</gene>
<evidence type="ECO:0000256" key="1">
    <source>
        <dbReference type="PROSITE-ProRule" id="PRU00182"/>
    </source>
</evidence>
<evidence type="ECO:0000313" key="2">
    <source>
        <dbReference type="EMBL" id="KID48043.1"/>
    </source>
</evidence>
<dbReference type="CDD" id="cd00165">
    <property type="entry name" value="S4"/>
    <property type="match status" value="1"/>
</dbReference>
<dbReference type="SUPFAM" id="SSF55174">
    <property type="entry name" value="Alpha-L RNA-binding motif"/>
    <property type="match status" value="1"/>
</dbReference>
<comment type="caution">
    <text evidence="2">The sequence shown here is derived from an EMBL/GenBank/DDBJ whole genome shotgun (WGS) entry which is preliminary data.</text>
</comment>